<evidence type="ECO:0000313" key="2">
    <source>
        <dbReference type="Proteomes" id="UP000187012"/>
    </source>
</evidence>
<protein>
    <submittedName>
        <fullName evidence="1">Uncharacterized protein</fullName>
    </submittedName>
</protein>
<evidence type="ECO:0000313" key="1">
    <source>
        <dbReference type="EMBL" id="SIT37973.1"/>
    </source>
</evidence>
<gene>
    <name evidence="1" type="ORF">BN2475_130035</name>
</gene>
<sequence>MKRWASRIHCAWLNGQRESTYLDNAWQMKDRNSGANAQHKLDQPSFKSLLCRKAQPMGRR</sequence>
<organism evidence="1 2">
    <name type="scientific">Paraburkholderia ribeironis</name>
    <dbReference type="NCBI Taxonomy" id="1247936"/>
    <lineage>
        <taxon>Bacteria</taxon>
        <taxon>Pseudomonadati</taxon>
        <taxon>Pseudomonadota</taxon>
        <taxon>Betaproteobacteria</taxon>
        <taxon>Burkholderiales</taxon>
        <taxon>Burkholderiaceae</taxon>
        <taxon>Paraburkholderia</taxon>
    </lineage>
</organism>
<proteinExistence type="predicted"/>
<dbReference type="AlphaFoldDB" id="A0A1N7RS84"/>
<reference evidence="1 2" key="1">
    <citation type="submission" date="2016-12" db="EMBL/GenBank/DDBJ databases">
        <authorList>
            <person name="Song W.-J."/>
            <person name="Kurnit D.M."/>
        </authorList>
    </citation>
    <scope>NUCLEOTIDE SEQUENCE [LARGE SCALE GENOMIC DNA]</scope>
    <source>
        <strain evidence="1 2">STM7296</strain>
    </source>
</reference>
<dbReference type="Proteomes" id="UP000187012">
    <property type="component" value="Unassembled WGS sequence"/>
</dbReference>
<accession>A0A1N7RS84</accession>
<keyword evidence="2" id="KW-1185">Reference proteome</keyword>
<name>A0A1N7RS84_9BURK</name>
<dbReference type="EMBL" id="CYGX02000013">
    <property type="protein sequence ID" value="SIT37973.1"/>
    <property type="molecule type" value="Genomic_DNA"/>
</dbReference>